<accession>A0A8T1ZLD4</accession>
<reference evidence="1 2" key="1">
    <citation type="submission" date="2020-12" db="EMBL/GenBank/DDBJ databases">
        <title>Concerted genomic and epigenomic changes stabilize Arabidopsis allopolyploids.</title>
        <authorList>
            <person name="Chen Z."/>
        </authorList>
    </citation>
    <scope>NUCLEOTIDE SEQUENCE [LARGE SCALE GENOMIC DNA]</scope>
    <source>
        <strain evidence="1">Allo738</strain>
        <tissue evidence="1">Leaf</tissue>
    </source>
</reference>
<evidence type="ECO:0000313" key="2">
    <source>
        <dbReference type="Proteomes" id="UP000694240"/>
    </source>
</evidence>
<sequence>MKKIGEEMSIGSEDFGLIEKGGSINLDLKSFFSYV</sequence>
<evidence type="ECO:0000313" key="1">
    <source>
        <dbReference type="EMBL" id="KAG7559041.1"/>
    </source>
</evidence>
<dbReference type="AlphaFoldDB" id="A0A8T1ZLD4"/>
<dbReference type="Proteomes" id="UP000694240">
    <property type="component" value="Chromosome 10"/>
</dbReference>
<comment type="caution">
    <text evidence="1">The sequence shown here is derived from an EMBL/GenBank/DDBJ whole genome shotgun (WGS) entry which is preliminary data.</text>
</comment>
<proteinExistence type="predicted"/>
<name>A0A8T1ZLD4_9BRAS</name>
<protein>
    <submittedName>
        <fullName evidence="1">Uncharacterized protein</fullName>
    </submittedName>
</protein>
<organism evidence="1 2">
    <name type="scientific">Arabidopsis thaliana x Arabidopsis arenosa</name>
    <dbReference type="NCBI Taxonomy" id="1240361"/>
    <lineage>
        <taxon>Eukaryota</taxon>
        <taxon>Viridiplantae</taxon>
        <taxon>Streptophyta</taxon>
        <taxon>Embryophyta</taxon>
        <taxon>Tracheophyta</taxon>
        <taxon>Spermatophyta</taxon>
        <taxon>Magnoliopsida</taxon>
        <taxon>eudicotyledons</taxon>
        <taxon>Gunneridae</taxon>
        <taxon>Pentapetalae</taxon>
        <taxon>rosids</taxon>
        <taxon>malvids</taxon>
        <taxon>Brassicales</taxon>
        <taxon>Brassicaceae</taxon>
        <taxon>Camelineae</taxon>
        <taxon>Arabidopsis</taxon>
    </lineage>
</organism>
<dbReference type="EMBL" id="JAEFBK010000010">
    <property type="protein sequence ID" value="KAG7559041.1"/>
    <property type="molecule type" value="Genomic_DNA"/>
</dbReference>
<gene>
    <name evidence="1" type="ORF">ISN45_Aa05g006500</name>
</gene>
<keyword evidence="2" id="KW-1185">Reference proteome</keyword>